<dbReference type="Pfam" id="PF01863">
    <property type="entry name" value="YgjP-like"/>
    <property type="match status" value="1"/>
</dbReference>
<dbReference type="EMBL" id="VSSQ01000063">
    <property type="protein sequence ID" value="MPL72054.1"/>
    <property type="molecule type" value="Genomic_DNA"/>
</dbReference>
<organism evidence="3">
    <name type="scientific">bioreactor metagenome</name>
    <dbReference type="NCBI Taxonomy" id="1076179"/>
    <lineage>
        <taxon>unclassified sequences</taxon>
        <taxon>metagenomes</taxon>
        <taxon>ecological metagenomes</taxon>
    </lineage>
</organism>
<dbReference type="EMBL" id="VSSQ01000006">
    <property type="protein sequence ID" value="MPL58308.1"/>
    <property type="molecule type" value="Genomic_DNA"/>
</dbReference>
<dbReference type="AlphaFoldDB" id="A0A644TYN8"/>
<evidence type="ECO:0000313" key="3">
    <source>
        <dbReference type="EMBL" id="MPL72054.1"/>
    </source>
</evidence>
<dbReference type="Gene3D" id="3.30.2010.10">
    <property type="entry name" value="Metalloproteases ('zincins'), catalytic domain"/>
    <property type="match status" value="1"/>
</dbReference>
<dbReference type="PANTHER" id="PTHR30399:SF1">
    <property type="entry name" value="UTP PYROPHOSPHATASE"/>
    <property type="match status" value="1"/>
</dbReference>
<evidence type="ECO:0000313" key="2">
    <source>
        <dbReference type="EMBL" id="MPL58308.1"/>
    </source>
</evidence>
<feature type="domain" description="YgjP-like metallopeptidase" evidence="1">
    <location>
        <begin position="12"/>
        <end position="215"/>
    </location>
</feature>
<accession>A0A644TYN8</accession>
<dbReference type="PANTHER" id="PTHR30399">
    <property type="entry name" value="UNCHARACTERIZED PROTEIN YGJP"/>
    <property type="match status" value="1"/>
</dbReference>
<proteinExistence type="predicted"/>
<dbReference type="InterPro" id="IPR002725">
    <property type="entry name" value="YgjP-like_metallopeptidase"/>
</dbReference>
<dbReference type="CDD" id="cd07344">
    <property type="entry name" value="M48_yhfN_like"/>
    <property type="match status" value="1"/>
</dbReference>
<reference evidence="3" key="1">
    <citation type="submission" date="2019-08" db="EMBL/GenBank/DDBJ databases">
        <authorList>
            <person name="Kucharzyk K."/>
            <person name="Murdoch R.W."/>
            <person name="Higgins S."/>
            <person name="Loffler F."/>
        </authorList>
    </citation>
    <scope>NUCLEOTIDE SEQUENCE</scope>
</reference>
<dbReference type="InterPro" id="IPR053136">
    <property type="entry name" value="UTP_pyrophosphatase-like"/>
</dbReference>
<sequence>MREYKVTYSKRKTISIKINEDSSLEVKAPYYLSKKEINDFVNSKEEWIAKNTKEISEKYRLKRDFNLNFNDYVFVYGEKASINPINGNTASYDKKEKIFYIPEIANSKQIKEIIIELYKIIAKSHINQRIKFFSKQMNVKPAKIGITSAKTRWGSCSGKNSVNFSWKLIMADESTIDYVLIHELAHIKQHNHSPKFWNIVESIMPDYKEQKEKLKILGEKLSKENWDLNN</sequence>
<protein>
    <recommendedName>
        <fullName evidence="1">YgjP-like metallopeptidase domain-containing protein</fullName>
    </recommendedName>
</protein>
<comment type="caution">
    <text evidence="3">The sequence shown here is derived from an EMBL/GenBank/DDBJ whole genome shotgun (WGS) entry which is preliminary data.</text>
</comment>
<name>A0A644TYN8_9ZZZZ</name>
<gene>
    <name evidence="2" type="ORF">SDC9_03839</name>
    <name evidence="3" type="ORF">SDC9_17834</name>
</gene>
<evidence type="ECO:0000259" key="1">
    <source>
        <dbReference type="Pfam" id="PF01863"/>
    </source>
</evidence>